<dbReference type="InterPro" id="IPR050107">
    <property type="entry name" value="ABC_carbohydrate_import_ATPase"/>
</dbReference>
<dbReference type="PANTHER" id="PTHR43790">
    <property type="entry name" value="CARBOHYDRATE TRANSPORT ATP-BINDING PROTEIN MG119-RELATED"/>
    <property type="match status" value="1"/>
</dbReference>
<evidence type="ECO:0000256" key="7">
    <source>
        <dbReference type="ARBA" id="ARBA00022840"/>
    </source>
</evidence>
<dbReference type="GO" id="GO:0016887">
    <property type="term" value="F:ATP hydrolysis activity"/>
    <property type="evidence" value="ECO:0007669"/>
    <property type="project" value="InterPro"/>
</dbReference>
<dbReference type="PROSITE" id="PS50893">
    <property type="entry name" value="ABC_TRANSPORTER_2"/>
    <property type="match status" value="2"/>
</dbReference>
<evidence type="ECO:0000313" key="12">
    <source>
        <dbReference type="Proteomes" id="UP000683246"/>
    </source>
</evidence>
<evidence type="ECO:0000313" key="11">
    <source>
        <dbReference type="EMBL" id="QUI21074.1"/>
    </source>
</evidence>
<dbReference type="Pfam" id="PF00005">
    <property type="entry name" value="ABC_tran"/>
    <property type="match status" value="2"/>
</dbReference>
<name>A0A8J8SF91_9FIRM</name>
<dbReference type="CDD" id="cd03216">
    <property type="entry name" value="ABC_Carb_Monos_I"/>
    <property type="match status" value="1"/>
</dbReference>
<dbReference type="GO" id="GO:0005886">
    <property type="term" value="C:plasma membrane"/>
    <property type="evidence" value="ECO:0007669"/>
    <property type="project" value="UniProtKB-SubCell"/>
</dbReference>
<keyword evidence="5" id="KW-0677">Repeat</keyword>
<dbReference type="FunFam" id="3.40.50.300:FF:001390">
    <property type="entry name" value="ABC transporter, ATP-binding protein"/>
    <property type="match status" value="1"/>
</dbReference>
<dbReference type="RefSeq" id="WP_212696533.1">
    <property type="nucleotide sequence ID" value="NZ_CP058649.1"/>
</dbReference>
<keyword evidence="4" id="KW-1003">Cell membrane</keyword>
<evidence type="ECO:0000256" key="5">
    <source>
        <dbReference type="ARBA" id="ARBA00022737"/>
    </source>
</evidence>
<dbReference type="SMART" id="SM00382">
    <property type="entry name" value="AAA"/>
    <property type="match status" value="2"/>
</dbReference>
<proteinExistence type="inferred from homology"/>
<sequence>MGNLQNVDYSTKVIEMKSITKKFGPFIANDHIDLTVYKGEVHALLGENGAGKSTLMNQLYGMIEPTQGDIYIHGQRVKVTNPNIAIGQGIGMVHQHFMLVEPFTVVENIILGCELTKSMGVLNMQKAKDDVKALSEKYGLFVNPDDKIEDITVGMQQRVEILKALYRGADILILDEPTAVLTPQEIKDLIGIIDNLTKEGKTVIIITHKLKEIKEVADQCTIIRRGKCIDSVKVEDVTEEELAAKMVGREVTFKVPKDDAQPTDVVLSIKDLVVKDNRGLVAVNGLSLEVKRGEILGIAGVDGNGQSELVEALTGLRPTESGQVCVNGKEITNFSPRKVMDNKVSTIPQDRQKRGLVLDFTVYENMVLENFINEPFSKKGILQKDAIIDYAKKLINTFDIRPTDETAHAKSLSGGNQQKVIIAREIMNDPDILIATQPTRGLDVGAIEYVHKALVKQRDENKGVLLISLELDEIMNVADRIAVIYEGKIVCVMDQKDATEMKLGLEMAGGKK</sequence>
<evidence type="ECO:0000256" key="9">
    <source>
        <dbReference type="ARBA" id="ARBA00023136"/>
    </source>
</evidence>
<keyword evidence="12" id="KW-1185">Reference proteome</keyword>
<feature type="domain" description="ABC transporter" evidence="10">
    <location>
        <begin position="267"/>
        <end position="511"/>
    </location>
</feature>
<dbReference type="InterPro" id="IPR003439">
    <property type="entry name" value="ABC_transporter-like_ATP-bd"/>
</dbReference>
<dbReference type="InterPro" id="IPR003593">
    <property type="entry name" value="AAA+_ATPase"/>
</dbReference>
<accession>A0A8J8SF91</accession>
<dbReference type="AlphaFoldDB" id="A0A8J8SF91"/>
<dbReference type="PANTHER" id="PTHR43790:SF4">
    <property type="entry name" value="GUANOSINE IMPORT ATP-BINDING PROTEIN NUPO"/>
    <property type="match status" value="1"/>
</dbReference>
<evidence type="ECO:0000259" key="10">
    <source>
        <dbReference type="PROSITE" id="PS50893"/>
    </source>
</evidence>
<dbReference type="GO" id="GO:0005524">
    <property type="term" value="F:ATP binding"/>
    <property type="evidence" value="ECO:0007669"/>
    <property type="project" value="UniProtKB-KW"/>
</dbReference>
<keyword evidence="7 11" id="KW-0067">ATP-binding</keyword>
<evidence type="ECO:0000256" key="1">
    <source>
        <dbReference type="ARBA" id="ARBA00004202"/>
    </source>
</evidence>
<dbReference type="Proteomes" id="UP000683246">
    <property type="component" value="Chromosome"/>
</dbReference>
<dbReference type="CDD" id="cd03215">
    <property type="entry name" value="ABC_Carb_Monos_II"/>
    <property type="match status" value="1"/>
</dbReference>
<protein>
    <submittedName>
        <fullName evidence="11">ABC transporter ATP-binding protein</fullName>
    </submittedName>
</protein>
<evidence type="ECO:0000256" key="4">
    <source>
        <dbReference type="ARBA" id="ARBA00022475"/>
    </source>
</evidence>
<evidence type="ECO:0000256" key="8">
    <source>
        <dbReference type="ARBA" id="ARBA00022967"/>
    </source>
</evidence>
<keyword evidence="8" id="KW-1278">Translocase</keyword>
<organism evidence="11 12">
    <name type="scientific">Vallitalea pronyensis</name>
    <dbReference type="NCBI Taxonomy" id="1348613"/>
    <lineage>
        <taxon>Bacteria</taxon>
        <taxon>Bacillati</taxon>
        <taxon>Bacillota</taxon>
        <taxon>Clostridia</taxon>
        <taxon>Lachnospirales</taxon>
        <taxon>Vallitaleaceae</taxon>
        <taxon>Vallitalea</taxon>
    </lineage>
</organism>
<keyword evidence="6" id="KW-0547">Nucleotide-binding</keyword>
<keyword evidence="9" id="KW-0472">Membrane</keyword>
<keyword evidence="3" id="KW-0813">Transport</keyword>
<comment type="similarity">
    <text evidence="2">Belongs to the ABC transporter superfamily.</text>
</comment>
<dbReference type="EMBL" id="CP058649">
    <property type="protein sequence ID" value="QUI21074.1"/>
    <property type="molecule type" value="Genomic_DNA"/>
</dbReference>
<dbReference type="FunFam" id="3.40.50.300:FF:000127">
    <property type="entry name" value="Ribose import ATP-binding protein RbsA"/>
    <property type="match status" value="1"/>
</dbReference>
<evidence type="ECO:0000256" key="3">
    <source>
        <dbReference type="ARBA" id="ARBA00022448"/>
    </source>
</evidence>
<dbReference type="InterPro" id="IPR017871">
    <property type="entry name" value="ABC_transporter-like_CS"/>
</dbReference>
<dbReference type="InterPro" id="IPR027417">
    <property type="entry name" value="P-loop_NTPase"/>
</dbReference>
<comment type="subcellular location">
    <subcellularLocation>
        <location evidence="1">Cell membrane</location>
        <topology evidence="1">Peripheral membrane protein</topology>
    </subcellularLocation>
</comment>
<evidence type="ECO:0000256" key="6">
    <source>
        <dbReference type="ARBA" id="ARBA00022741"/>
    </source>
</evidence>
<dbReference type="PROSITE" id="PS00211">
    <property type="entry name" value="ABC_TRANSPORTER_1"/>
    <property type="match status" value="1"/>
</dbReference>
<gene>
    <name evidence="11" type="ORF">HZI73_01675</name>
</gene>
<dbReference type="SUPFAM" id="SSF52540">
    <property type="entry name" value="P-loop containing nucleoside triphosphate hydrolases"/>
    <property type="match status" value="2"/>
</dbReference>
<evidence type="ECO:0000256" key="2">
    <source>
        <dbReference type="ARBA" id="ARBA00005417"/>
    </source>
</evidence>
<reference evidence="11" key="1">
    <citation type="submission" date="2020-07" db="EMBL/GenBank/DDBJ databases">
        <title>Vallitalea pronyensis genome.</title>
        <authorList>
            <person name="Postec A."/>
        </authorList>
    </citation>
    <scope>NUCLEOTIDE SEQUENCE</scope>
    <source>
        <strain evidence="11">FatNI3</strain>
    </source>
</reference>
<dbReference type="KEGG" id="vpy:HZI73_01675"/>
<feature type="domain" description="ABC transporter" evidence="10">
    <location>
        <begin position="14"/>
        <end position="250"/>
    </location>
</feature>
<dbReference type="Gene3D" id="3.40.50.300">
    <property type="entry name" value="P-loop containing nucleotide triphosphate hydrolases"/>
    <property type="match status" value="2"/>
</dbReference>